<dbReference type="InterPro" id="IPR036640">
    <property type="entry name" value="ABC1_TM_sf"/>
</dbReference>
<dbReference type="GO" id="GO:0016887">
    <property type="term" value="F:ATP hydrolysis activity"/>
    <property type="evidence" value="ECO:0007669"/>
    <property type="project" value="InterPro"/>
</dbReference>
<feature type="transmembrane region" description="Helical" evidence="8">
    <location>
        <begin position="322"/>
        <end position="343"/>
    </location>
</feature>
<dbReference type="InterPro" id="IPR017871">
    <property type="entry name" value="ABC_transporter-like_CS"/>
</dbReference>
<dbReference type="InterPro" id="IPR011527">
    <property type="entry name" value="ABC1_TM_dom"/>
</dbReference>
<protein>
    <submittedName>
        <fullName evidence="11">ABC transporter</fullName>
    </submittedName>
</protein>
<reference evidence="12" key="1">
    <citation type="submission" date="2019-03" db="EMBL/GenBank/DDBJ databases">
        <title>Aquabacterium pictum sp.nov., the first bacteriochlorophyll a-containing freshwater bacterium in the genus Aquabacterium of the class Betaproteobacteria.</title>
        <authorList>
            <person name="Hirose S."/>
            <person name="Tank M."/>
            <person name="Hara E."/>
            <person name="Tamaki H."/>
            <person name="Takaichi S."/>
            <person name="Haruta S."/>
            <person name="Hanada S."/>
        </authorList>
    </citation>
    <scope>NUCLEOTIDE SEQUENCE [LARGE SCALE GENOMIC DNA]</scope>
    <source>
        <strain evidence="12">W35</strain>
    </source>
</reference>
<dbReference type="InterPro" id="IPR027417">
    <property type="entry name" value="P-loop_NTPase"/>
</dbReference>
<evidence type="ECO:0000256" key="3">
    <source>
        <dbReference type="ARBA" id="ARBA00022692"/>
    </source>
</evidence>
<evidence type="ECO:0000259" key="10">
    <source>
        <dbReference type="PROSITE" id="PS50929"/>
    </source>
</evidence>
<dbReference type="PROSITE" id="PS50893">
    <property type="entry name" value="ABC_TRANSPORTER_2"/>
    <property type="match status" value="1"/>
</dbReference>
<dbReference type="GO" id="GO:0090374">
    <property type="term" value="P:oligopeptide export from mitochondrion"/>
    <property type="evidence" value="ECO:0007669"/>
    <property type="project" value="TreeGrafter"/>
</dbReference>
<dbReference type="InterPro" id="IPR003593">
    <property type="entry name" value="AAA+_ATPase"/>
</dbReference>
<dbReference type="PANTHER" id="PTHR43394:SF1">
    <property type="entry name" value="ATP-BINDING CASSETTE SUB-FAMILY B MEMBER 10, MITOCHONDRIAL"/>
    <property type="match status" value="1"/>
</dbReference>
<dbReference type="CDD" id="cd03249">
    <property type="entry name" value="ABC_MTABC3_MDL1_MDL2"/>
    <property type="match status" value="1"/>
</dbReference>
<evidence type="ECO:0000256" key="4">
    <source>
        <dbReference type="ARBA" id="ARBA00022741"/>
    </source>
</evidence>
<dbReference type="GO" id="GO:0005524">
    <property type="term" value="F:ATP binding"/>
    <property type="evidence" value="ECO:0007669"/>
    <property type="project" value="UniProtKB-KW"/>
</dbReference>
<feature type="transmembrane region" description="Helical" evidence="8">
    <location>
        <begin position="57"/>
        <end position="78"/>
    </location>
</feature>
<evidence type="ECO:0000313" key="11">
    <source>
        <dbReference type="EMBL" id="GCL62078.1"/>
    </source>
</evidence>
<dbReference type="GO" id="GO:0015421">
    <property type="term" value="F:ABC-type oligopeptide transporter activity"/>
    <property type="evidence" value="ECO:0007669"/>
    <property type="project" value="TreeGrafter"/>
</dbReference>
<dbReference type="CDD" id="cd18575">
    <property type="entry name" value="ABC_6TM_bac_exporter_ABCB8_10_like"/>
    <property type="match status" value="1"/>
</dbReference>
<dbReference type="InterPro" id="IPR039421">
    <property type="entry name" value="Type_1_exporter"/>
</dbReference>
<dbReference type="Proteomes" id="UP000301751">
    <property type="component" value="Unassembled WGS sequence"/>
</dbReference>
<gene>
    <name evidence="11" type="ORF">AQPW35_11590</name>
</gene>
<dbReference type="Pfam" id="PF00005">
    <property type="entry name" value="ABC_tran"/>
    <property type="match status" value="1"/>
</dbReference>
<dbReference type="GO" id="GO:0005886">
    <property type="term" value="C:plasma membrane"/>
    <property type="evidence" value="ECO:0007669"/>
    <property type="project" value="UniProtKB-SubCell"/>
</dbReference>
<dbReference type="InterPro" id="IPR003439">
    <property type="entry name" value="ABC_transporter-like_ATP-bd"/>
</dbReference>
<keyword evidence="7 8" id="KW-0472">Membrane</keyword>
<evidence type="ECO:0000313" key="12">
    <source>
        <dbReference type="Proteomes" id="UP000301751"/>
    </source>
</evidence>
<dbReference type="PROSITE" id="PS00211">
    <property type="entry name" value="ABC_TRANSPORTER_1"/>
    <property type="match status" value="1"/>
</dbReference>
<keyword evidence="2" id="KW-1003">Cell membrane</keyword>
<feature type="domain" description="ABC transporter" evidence="9">
    <location>
        <begin position="380"/>
        <end position="616"/>
    </location>
</feature>
<keyword evidence="4" id="KW-0547">Nucleotide-binding</keyword>
<organism evidence="11 12">
    <name type="scientific">Pseudaquabacterium pictum</name>
    <dbReference type="NCBI Taxonomy" id="2315236"/>
    <lineage>
        <taxon>Bacteria</taxon>
        <taxon>Pseudomonadati</taxon>
        <taxon>Pseudomonadota</taxon>
        <taxon>Betaproteobacteria</taxon>
        <taxon>Burkholderiales</taxon>
        <taxon>Sphaerotilaceae</taxon>
        <taxon>Pseudaquabacterium</taxon>
    </lineage>
</organism>
<dbReference type="FunFam" id="3.40.50.300:FF:000218">
    <property type="entry name" value="Multidrug ABC transporter ATP-binding protein"/>
    <property type="match status" value="1"/>
</dbReference>
<evidence type="ECO:0000256" key="5">
    <source>
        <dbReference type="ARBA" id="ARBA00022840"/>
    </source>
</evidence>
<dbReference type="SUPFAM" id="SSF52540">
    <property type="entry name" value="P-loop containing nucleoside triphosphate hydrolases"/>
    <property type="match status" value="1"/>
</dbReference>
<name>A0A480ATM5_9BURK</name>
<dbReference type="Gene3D" id="1.20.1560.10">
    <property type="entry name" value="ABC transporter type 1, transmembrane domain"/>
    <property type="match status" value="1"/>
</dbReference>
<keyword evidence="5" id="KW-0067">ATP-binding</keyword>
<dbReference type="Gene3D" id="3.40.50.300">
    <property type="entry name" value="P-loop containing nucleotide triphosphate hydrolases"/>
    <property type="match status" value="1"/>
</dbReference>
<dbReference type="PROSITE" id="PS50929">
    <property type="entry name" value="ABC_TM1F"/>
    <property type="match status" value="1"/>
</dbReference>
<evidence type="ECO:0000256" key="2">
    <source>
        <dbReference type="ARBA" id="ARBA00022475"/>
    </source>
</evidence>
<dbReference type="EMBL" id="BJCL01000002">
    <property type="protein sequence ID" value="GCL62078.1"/>
    <property type="molecule type" value="Genomic_DNA"/>
</dbReference>
<sequence length="626" mass="66835">MPKHAFPQGLLATIHAAQRSTPTLPAMAQKDNDRPAAKTPRSLSGLRPFLRPYRLQITLAGLFLVLAAVSTLAFPVALKSLIDQGVVAADPAERVMALRGHFLALFGVGAALGLFSALRFYMVSWLGERVTADLRNAVYGHVVQQSPEFFESNASGEVLSRLTTDTTLVQTVVGSSLSMGLRNVVMGTGAMAMLIVTNPVVMTQVLGILVLVVLPSLYFGRRVRKLSRASQDRVADSSAIAAEVLNAIPVVQSYVQERREAQRFNSSTEAAFETARKRTKVRALLVGFIITATFGALLWGLYQGTQAVAAGTITAGHLGQTVVFVIILVSSVAVLSEVYGDLLRAAGATERLMELLDARSPVAEPTAPLALPHRPAGAAVAFQDVGFHYPSRPRLPALQGFSLQVAPGETVAIVGPSGAGKSTVFQLLLRFYDVGSGAITLDGVDIRQASLADLRQRVGIVPQDSTVFSTTALENIRYGRPEATEAEVIAAAQAAFAHDFITALPEGYDTYLGERGVRLSGGQRQRISIARAMLKNPPLLLLDEATSALDAESERMVQAALERAMAGRTTLVIAHRLATVQRADRIVVMEAGRIVDIGTHDALVARGGLYARLAAMQFGLDDREAA</sequence>
<feature type="transmembrane region" description="Helical" evidence="8">
    <location>
        <begin position="98"/>
        <end position="121"/>
    </location>
</feature>
<feature type="transmembrane region" description="Helical" evidence="8">
    <location>
        <begin position="283"/>
        <end position="302"/>
    </location>
</feature>
<proteinExistence type="predicted"/>
<keyword evidence="6 8" id="KW-1133">Transmembrane helix</keyword>
<evidence type="ECO:0000256" key="8">
    <source>
        <dbReference type="SAM" id="Phobius"/>
    </source>
</evidence>
<keyword evidence="12" id="KW-1185">Reference proteome</keyword>
<dbReference type="AlphaFoldDB" id="A0A480ATM5"/>
<keyword evidence="3 8" id="KW-0812">Transmembrane</keyword>
<dbReference type="Pfam" id="PF00664">
    <property type="entry name" value="ABC_membrane"/>
    <property type="match status" value="1"/>
</dbReference>
<feature type="transmembrane region" description="Helical" evidence="8">
    <location>
        <begin position="202"/>
        <end position="220"/>
    </location>
</feature>
<dbReference type="PANTHER" id="PTHR43394">
    <property type="entry name" value="ATP-DEPENDENT PERMEASE MDL1, MITOCHONDRIAL"/>
    <property type="match status" value="1"/>
</dbReference>
<feature type="domain" description="ABC transmembrane type-1" evidence="10">
    <location>
        <begin position="59"/>
        <end position="344"/>
    </location>
</feature>
<dbReference type="SMART" id="SM00382">
    <property type="entry name" value="AAA"/>
    <property type="match status" value="1"/>
</dbReference>
<evidence type="ECO:0000256" key="7">
    <source>
        <dbReference type="ARBA" id="ARBA00023136"/>
    </source>
</evidence>
<comment type="caution">
    <text evidence="11">The sequence shown here is derived from an EMBL/GenBank/DDBJ whole genome shotgun (WGS) entry which is preliminary data.</text>
</comment>
<dbReference type="SUPFAM" id="SSF90123">
    <property type="entry name" value="ABC transporter transmembrane region"/>
    <property type="match status" value="1"/>
</dbReference>
<evidence type="ECO:0000256" key="6">
    <source>
        <dbReference type="ARBA" id="ARBA00022989"/>
    </source>
</evidence>
<evidence type="ECO:0000259" key="9">
    <source>
        <dbReference type="PROSITE" id="PS50893"/>
    </source>
</evidence>
<accession>A0A480ATM5</accession>
<evidence type="ECO:0000256" key="1">
    <source>
        <dbReference type="ARBA" id="ARBA00004651"/>
    </source>
</evidence>
<comment type="subcellular location">
    <subcellularLocation>
        <location evidence="1">Cell membrane</location>
        <topology evidence="1">Multi-pass membrane protein</topology>
    </subcellularLocation>
</comment>